<feature type="region of interest" description="Disordered" evidence="5">
    <location>
        <begin position="1"/>
        <end position="41"/>
    </location>
</feature>
<proteinExistence type="predicted"/>
<dbReference type="EMBL" id="ABJB010709376">
    <property type="status" value="NOT_ANNOTATED_CDS"/>
    <property type="molecule type" value="Genomic_DNA"/>
</dbReference>
<dbReference type="InterPro" id="IPR024874">
    <property type="entry name" value="Transcription_factor_Maf_fam"/>
</dbReference>
<dbReference type="AlphaFoldDB" id="B7PG63"/>
<dbReference type="GO" id="GO:0006357">
    <property type="term" value="P:regulation of transcription by RNA polymerase II"/>
    <property type="evidence" value="ECO:0000318"/>
    <property type="project" value="GO_Central"/>
</dbReference>
<evidence type="ECO:0000256" key="5">
    <source>
        <dbReference type="SAM" id="MobiDB-lite"/>
    </source>
</evidence>
<accession>B7PG63</accession>
<sequence>MLKEPPKDTDVPKPTPDAKPSRRKRPTREPEDDETPESSDPVLLARLHLRVSETQLADMSVRELNVELRERGLSCEQARLVKHLRRTLKNRGYAAVCRTRRVAQRSSLERAKGELRSAIEVLREQNDELIAEVERVQRDFLGLARWCVERGVPLPEDIRRDALAAGHGARDDAH</sequence>
<dbReference type="EMBL" id="ABJB010072169">
    <property type="status" value="NOT_ANNOTATED_CDS"/>
    <property type="molecule type" value="Genomic_DNA"/>
</dbReference>
<organism>
    <name type="scientific">Ixodes scapularis</name>
    <name type="common">Black-legged tick</name>
    <name type="synonym">Deer tick</name>
    <dbReference type="NCBI Taxonomy" id="6945"/>
    <lineage>
        <taxon>Eukaryota</taxon>
        <taxon>Metazoa</taxon>
        <taxon>Ecdysozoa</taxon>
        <taxon>Arthropoda</taxon>
        <taxon>Chelicerata</taxon>
        <taxon>Arachnida</taxon>
        <taxon>Acari</taxon>
        <taxon>Parasitiformes</taxon>
        <taxon>Ixodida</taxon>
        <taxon>Ixodoidea</taxon>
        <taxon>Ixodidae</taxon>
        <taxon>Ixodinae</taxon>
        <taxon>Ixodes</taxon>
    </lineage>
</organism>
<reference evidence="7 9" key="1">
    <citation type="submission" date="2008-03" db="EMBL/GenBank/DDBJ databases">
        <title>Annotation of Ixodes scapularis.</title>
        <authorList>
            <consortium name="Ixodes scapularis Genome Project Consortium"/>
            <person name="Caler E."/>
            <person name="Hannick L.I."/>
            <person name="Bidwell S."/>
            <person name="Joardar V."/>
            <person name="Thiagarajan M."/>
            <person name="Amedeo P."/>
            <person name="Galinsky K.J."/>
            <person name="Schobel S."/>
            <person name="Inman J."/>
            <person name="Hostetler J."/>
            <person name="Miller J."/>
            <person name="Hammond M."/>
            <person name="Megy K."/>
            <person name="Lawson D."/>
            <person name="Kodira C."/>
            <person name="Sutton G."/>
            <person name="Meyer J."/>
            <person name="Hill C.A."/>
            <person name="Birren B."/>
            <person name="Nene V."/>
            <person name="Collins F."/>
            <person name="Alarcon-Chaidez F."/>
            <person name="Wikel S."/>
            <person name="Strausberg R."/>
        </authorList>
    </citation>
    <scope>NUCLEOTIDE SEQUENCE [LARGE SCALE GENOMIC DNA]</scope>
    <source>
        <strain evidence="9">Wikel</strain>
        <strain evidence="7">Wikel colony</strain>
    </source>
</reference>
<evidence type="ECO:0000256" key="3">
    <source>
        <dbReference type="ARBA" id="ARBA00023163"/>
    </source>
</evidence>
<dbReference type="Pfam" id="PF03131">
    <property type="entry name" value="bZIP_Maf"/>
    <property type="match status" value="1"/>
</dbReference>
<evidence type="ECO:0000259" key="6">
    <source>
        <dbReference type="Pfam" id="PF03131"/>
    </source>
</evidence>
<name>B7PG63_IXOSC</name>
<dbReference type="STRING" id="6945.B7PG63"/>
<protein>
    <submittedName>
        <fullName evidence="7 8">Transcription factor MafG, putative</fullName>
    </submittedName>
</protein>
<dbReference type="PaxDb" id="6945-B7PG63"/>
<feature type="domain" description="Basic leucine zipper" evidence="6">
    <location>
        <begin position="52"/>
        <end position="140"/>
    </location>
</feature>
<dbReference type="Proteomes" id="UP000001555">
    <property type="component" value="Unassembled WGS sequence"/>
</dbReference>
<dbReference type="EMBL" id="DS706537">
    <property type="protein sequence ID" value="EEC05585.1"/>
    <property type="molecule type" value="Genomic_DNA"/>
</dbReference>
<keyword evidence="1" id="KW-0805">Transcription regulation</keyword>
<keyword evidence="4" id="KW-0175">Coiled coil</keyword>
<dbReference type="PANTHER" id="PTHR10129:SF48">
    <property type="entry name" value="MAF-S, ISOFORM B"/>
    <property type="match status" value="1"/>
</dbReference>
<feature type="coiled-coil region" evidence="4">
    <location>
        <begin position="105"/>
        <end position="139"/>
    </location>
</feature>
<dbReference type="CDD" id="cd14697">
    <property type="entry name" value="bZIP_Maf"/>
    <property type="match status" value="1"/>
</dbReference>
<evidence type="ECO:0000313" key="7">
    <source>
        <dbReference type="EMBL" id="EEC05585.1"/>
    </source>
</evidence>
<dbReference type="GO" id="GO:0000978">
    <property type="term" value="F:RNA polymerase II cis-regulatory region sequence-specific DNA binding"/>
    <property type="evidence" value="ECO:0000318"/>
    <property type="project" value="GO_Central"/>
</dbReference>
<dbReference type="VEuPathDB" id="VectorBase:ISCW017688"/>
<evidence type="ECO:0000256" key="2">
    <source>
        <dbReference type="ARBA" id="ARBA00023125"/>
    </source>
</evidence>
<dbReference type="GO" id="GO:0005634">
    <property type="term" value="C:nucleus"/>
    <property type="evidence" value="ECO:0000318"/>
    <property type="project" value="GO_Central"/>
</dbReference>
<dbReference type="GO" id="GO:0000981">
    <property type="term" value="F:DNA-binding transcription factor activity, RNA polymerase II-specific"/>
    <property type="evidence" value="ECO:0000318"/>
    <property type="project" value="GO_Central"/>
</dbReference>
<dbReference type="SUPFAM" id="SSF47454">
    <property type="entry name" value="A DNA-binding domain in eukaryotic transcription factors"/>
    <property type="match status" value="1"/>
</dbReference>
<keyword evidence="2" id="KW-0238">DNA-binding</keyword>
<evidence type="ECO:0000256" key="1">
    <source>
        <dbReference type="ARBA" id="ARBA00023015"/>
    </source>
</evidence>
<dbReference type="OrthoDB" id="5974330at2759"/>
<feature type="compositionally biased region" description="Basic and acidic residues" evidence="5">
    <location>
        <begin position="1"/>
        <end position="11"/>
    </location>
</feature>
<reference evidence="8" key="2">
    <citation type="submission" date="2020-05" db="UniProtKB">
        <authorList>
            <consortium name="EnsemblMetazoa"/>
        </authorList>
    </citation>
    <scope>IDENTIFICATION</scope>
    <source>
        <strain evidence="8">wikel</strain>
    </source>
</reference>
<dbReference type="HOGENOM" id="CLU_1541811_0_0_1"/>
<dbReference type="VEuPathDB" id="VectorBase:ISCI017688"/>
<evidence type="ECO:0000313" key="9">
    <source>
        <dbReference type="Proteomes" id="UP000001555"/>
    </source>
</evidence>
<dbReference type="InterPro" id="IPR004826">
    <property type="entry name" value="bZIP_Maf"/>
</dbReference>
<dbReference type="Gene3D" id="1.20.5.170">
    <property type="match status" value="1"/>
</dbReference>
<evidence type="ECO:0000313" key="8">
    <source>
        <dbReference type="EnsemblMetazoa" id="ISCW017688-PA"/>
    </source>
</evidence>
<evidence type="ECO:0000256" key="4">
    <source>
        <dbReference type="SAM" id="Coils"/>
    </source>
</evidence>
<dbReference type="InParanoid" id="B7PG63"/>
<keyword evidence="3" id="KW-0804">Transcription</keyword>
<dbReference type="InterPro" id="IPR008917">
    <property type="entry name" value="TF_DNA-bd_sf"/>
</dbReference>
<gene>
    <name evidence="7" type="ORF">IscW_ISCW017688</name>
</gene>
<dbReference type="PANTHER" id="PTHR10129">
    <property type="entry name" value="TRANSCRIPTION FACTOR MAF"/>
    <property type="match status" value="1"/>
</dbReference>
<dbReference type="EnsemblMetazoa" id="ISCW017688-RA">
    <property type="protein sequence ID" value="ISCW017688-PA"/>
    <property type="gene ID" value="ISCW017688"/>
</dbReference>
<keyword evidence="9" id="KW-1185">Reference proteome</keyword>
<dbReference type="VEuPathDB" id="VectorBase:ISCP_015798"/>